<organism evidence="2 3">
    <name type="scientific">Litoreibacter arenae DSM 19593</name>
    <dbReference type="NCBI Taxonomy" id="1123360"/>
    <lineage>
        <taxon>Bacteria</taxon>
        <taxon>Pseudomonadati</taxon>
        <taxon>Pseudomonadota</taxon>
        <taxon>Alphaproteobacteria</taxon>
        <taxon>Rhodobacterales</taxon>
        <taxon>Roseobacteraceae</taxon>
        <taxon>Litoreibacter</taxon>
    </lineage>
</organism>
<feature type="transmembrane region" description="Helical" evidence="1">
    <location>
        <begin position="81"/>
        <end position="101"/>
    </location>
</feature>
<dbReference type="PATRIC" id="fig|1123360.3.peg.3432"/>
<feature type="transmembrane region" description="Helical" evidence="1">
    <location>
        <begin position="7"/>
        <end position="28"/>
    </location>
</feature>
<keyword evidence="1" id="KW-0472">Membrane</keyword>
<evidence type="ECO:0000313" key="3">
    <source>
        <dbReference type="Proteomes" id="UP000015351"/>
    </source>
</evidence>
<dbReference type="OrthoDB" id="1467433at2"/>
<protein>
    <submittedName>
        <fullName evidence="2">Uncharacterized protein</fullName>
    </submittedName>
</protein>
<comment type="caution">
    <text evidence="2">The sequence shown here is derived from an EMBL/GenBank/DDBJ whole genome shotgun (WGS) entry which is preliminary data.</text>
</comment>
<keyword evidence="1" id="KW-1133">Transmembrane helix</keyword>
<dbReference type="AlphaFoldDB" id="S9QDS3"/>
<dbReference type="EMBL" id="AONI01000015">
    <property type="protein sequence ID" value="EPX77738.1"/>
    <property type="molecule type" value="Genomic_DNA"/>
</dbReference>
<gene>
    <name evidence="2" type="ORF">thalar_03463</name>
</gene>
<proteinExistence type="predicted"/>
<dbReference type="STRING" id="1123360.thalar_03463"/>
<dbReference type="RefSeq" id="WP_021102809.1">
    <property type="nucleotide sequence ID" value="NZ_KE557314.1"/>
</dbReference>
<dbReference type="HOGENOM" id="CLU_1872391_0_0_5"/>
<feature type="transmembrane region" description="Helical" evidence="1">
    <location>
        <begin position="55"/>
        <end position="74"/>
    </location>
</feature>
<sequence length="134" mass="14654">MFTGKSNISAGFLFLTLFMLYGFFLIYLRDFAPGKEQWIADYGVGAHFESRLAHVHGNLFALLNIAVGLVLLRFPQGSSRWISGLALAGMLMPLGILAEVLFGVSPIFVIVGGVSMVVAMGWLSFAVWQAEIRP</sequence>
<keyword evidence="3" id="KW-1185">Reference proteome</keyword>
<dbReference type="eggNOG" id="ENOG503236R">
    <property type="taxonomic scope" value="Bacteria"/>
</dbReference>
<dbReference type="Proteomes" id="UP000015351">
    <property type="component" value="Unassembled WGS sequence"/>
</dbReference>
<evidence type="ECO:0000256" key="1">
    <source>
        <dbReference type="SAM" id="Phobius"/>
    </source>
</evidence>
<reference evidence="3" key="1">
    <citation type="journal article" date="2013" name="Stand. Genomic Sci.">
        <title>Genome sequence of the Litoreibacter arenae type strain (DSM 19593(T)), a member of the Roseobacter clade isolated from sea sand.</title>
        <authorList>
            <person name="Riedel T."/>
            <person name="Fiebig A."/>
            <person name="Petersen J."/>
            <person name="Gronow S."/>
            <person name="Kyrpides N.C."/>
            <person name="Goker M."/>
            <person name="Klenk H.P."/>
        </authorList>
    </citation>
    <scope>NUCLEOTIDE SEQUENCE [LARGE SCALE GENOMIC DNA]</scope>
    <source>
        <strain evidence="3">DSM 19593</strain>
    </source>
</reference>
<evidence type="ECO:0000313" key="2">
    <source>
        <dbReference type="EMBL" id="EPX77738.1"/>
    </source>
</evidence>
<feature type="transmembrane region" description="Helical" evidence="1">
    <location>
        <begin position="107"/>
        <end position="128"/>
    </location>
</feature>
<name>S9QDS3_9RHOB</name>
<accession>S9QDS3</accession>
<keyword evidence="1" id="KW-0812">Transmembrane</keyword>